<evidence type="ECO:0000313" key="3">
    <source>
        <dbReference type="Proteomes" id="UP001530400"/>
    </source>
</evidence>
<proteinExistence type="predicted"/>
<gene>
    <name evidence="2" type="ORF">ACHAWO_007348</name>
</gene>
<evidence type="ECO:0000313" key="2">
    <source>
        <dbReference type="EMBL" id="KAL3784094.1"/>
    </source>
</evidence>
<comment type="caution">
    <text evidence="2">The sequence shown here is derived from an EMBL/GenBank/DDBJ whole genome shotgun (WGS) entry which is preliminary data.</text>
</comment>
<keyword evidence="1" id="KW-0472">Membrane</keyword>
<keyword evidence="1" id="KW-0812">Transmembrane</keyword>
<protein>
    <submittedName>
        <fullName evidence="2">Uncharacterized protein</fullName>
    </submittedName>
</protein>
<organism evidence="2 3">
    <name type="scientific">Cyclotella atomus</name>
    <dbReference type="NCBI Taxonomy" id="382360"/>
    <lineage>
        <taxon>Eukaryota</taxon>
        <taxon>Sar</taxon>
        <taxon>Stramenopiles</taxon>
        <taxon>Ochrophyta</taxon>
        <taxon>Bacillariophyta</taxon>
        <taxon>Coscinodiscophyceae</taxon>
        <taxon>Thalassiosirophycidae</taxon>
        <taxon>Stephanodiscales</taxon>
        <taxon>Stephanodiscaceae</taxon>
        <taxon>Cyclotella</taxon>
    </lineage>
</organism>
<keyword evidence="3" id="KW-1185">Reference proteome</keyword>
<keyword evidence="1" id="KW-1133">Transmembrane helix</keyword>
<sequence length="73" mass="8242">MRHGTHNLLGAEKNSGTLFINYNTLIDLVLRHCHNSLALVGALVILMCICNSSLLLQTYAKPMRPDRRFLSNF</sequence>
<dbReference type="Proteomes" id="UP001530400">
    <property type="component" value="Unassembled WGS sequence"/>
</dbReference>
<evidence type="ECO:0000256" key="1">
    <source>
        <dbReference type="SAM" id="Phobius"/>
    </source>
</evidence>
<reference evidence="2 3" key="1">
    <citation type="submission" date="2024-10" db="EMBL/GenBank/DDBJ databases">
        <title>Updated reference genomes for cyclostephanoid diatoms.</title>
        <authorList>
            <person name="Roberts W.R."/>
            <person name="Alverson A.J."/>
        </authorList>
    </citation>
    <scope>NUCLEOTIDE SEQUENCE [LARGE SCALE GENOMIC DNA]</scope>
    <source>
        <strain evidence="2 3">AJA010-31</strain>
    </source>
</reference>
<name>A0ABD3P8R4_9STRA</name>
<dbReference type="EMBL" id="JALLPJ020000739">
    <property type="protein sequence ID" value="KAL3784094.1"/>
    <property type="molecule type" value="Genomic_DNA"/>
</dbReference>
<accession>A0ABD3P8R4</accession>
<feature type="transmembrane region" description="Helical" evidence="1">
    <location>
        <begin position="37"/>
        <end position="60"/>
    </location>
</feature>
<dbReference type="AlphaFoldDB" id="A0ABD3P8R4"/>